<protein>
    <recommendedName>
        <fullName evidence="3">Antitoxin SocA-like Panacea domain-containing protein</fullName>
    </recommendedName>
</protein>
<evidence type="ECO:0000313" key="2">
    <source>
        <dbReference type="Proteomes" id="UP001148313"/>
    </source>
</evidence>
<organism evidence="1 2">
    <name type="scientific">Hoeflea poritis</name>
    <dbReference type="NCBI Taxonomy" id="2993659"/>
    <lineage>
        <taxon>Bacteria</taxon>
        <taxon>Pseudomonadati</taxon>
        <taxon>Pseudomonadota</taxon>
        <taxon>Alphaproteobacteria</taxon>
        <taxon>Hyphomicrobiales</taxon>
        <taxon>Rhizobiaceae</taxon>
        <taxon>Hoeflea</taxon>
    </lineage>
</organism>
<evidence type="ECO:0000313" key="1">
    <source>
        <dbReference type="EMBL" id="MDA4846730.1"/>
    </source>
</evidence>
<dbReference type="Proteomes" id="UP001148313">
    <property type="component" value="Unassembled WGS sequence"/>
</dbReference>
<gene>
    <name evidence="1" type="ORF">OOZ53_15320</name>
</gene>
<sequence>MDSSLITDVIGASEDKKVFGKIRLQKIFYLLDQLGLDSGFTYSYHHYGPYSEDLSNTLFFAEFFDKVIVESQGKTKLGNIYSVFSLSENANEMSPEVGKLSSDDIKTLVNTLEAPTSVVIELAATIHWLREKEGVAEWEAELKARKTGKATDENIKKSVDLLGSIGL</sequence>
<name>A0ABT4VPU6_9HYPH</name>
<evidence type="ECO:0008006" key="3">
    <source>
        <dbReference type="Google" id="ProtNLM"/>
    </source>
</evidence>
<dbReference type="EMBL" id="JAPJZH010000009">
    <property type="protein sequence ID" value="MDA4846730.1"/>
    <property type="molecule type" value="Genomic_DNA"/>
</dbReference>
<accession>A0ABT4VPU6</accession>
<comment type="caution">
    <text evidence="1">The sequence shown here is derived from an EMBL/GenBank/DDBJ whole genome shotgun (WGS) entry which is preliminary data.</text>
</comment>
<dbReference type="RefSeq" id="WP_271090519.1">
    <property type="nucleotide sequence ID" value="NZ_JAPJZH010000009.1"/>
</dbReference>
<reference evidence="1" key="1">
    <citation type="submission" date="2022-11" db="EMBL/GenBank/DDBJ databases">
        <title>Hoeflea poritis sp. nov., isolated from scleractinian coral Porites lutea.</title>
        <authorList>
            <person name="Zhang G."/>
            <person name="Wei Q."/>
            <person name="Cai L."/>
        </authorList>
    </citation>
    <scope>NUCLEOTIDE SEQUENCE</scope>
    <source>
        <strain evidence="1">E7-10</strain>
    </source>
</reference>
<proteinExistence type="predicted"/>
<keyword evidence="2" id="KW-1185">Reference proteome</keyword>